<protein>
    <submittedName>
        <fullName evidence="2">Uncharacterized protein</fullName>
    </submittedName>
</protein>
<dbReference type="AlphaFoldDB" id="A0A8H6L7I2"/>
<keyword evidence="3" id="KW-1185">Reference proteome</keyword>
<reference evidence="2 3" key="1">
    <citation type="journal article" date="2020" name="Genomics">
        <title>Complete, high-quality genomes from long-read metagenomic sequencing of two wolf lichen thalli reveals enigmatic genome architecture.</title>
        <authorList>
            <person name="McKenzie S.K."/>
            <person name="Walston R.F."/>
            <person name="Allen J.L."/>
        </authorList>
    </citation>
    <scope>NUCLEOTIDE SEQUENCE [LARGE SCALE GENOMIC DNA]</scope>
    <source>
        <strain evidence="2">WasteWater2</strain>
    </source>
</reference>
<dbReference type="RefSeq" id="XP_037167724.1">
    <property type="nucleotide sequence ID" value="XM_037305316.1"/>
</dbReference>
<gene>
    <name evidence="2" type="ORF">HO173_003389</name>
</gene>
<name>A0A8H6L7I2_9LECA</name>
<accession>A0A8H6L7I2</accession>
<comment type="caution">
    <text evidence="2">The sequence shown here is derived from an EMBL/GenBank/DDBJ whole genome shotgun (WGS) entry which is preliminary data.</text>
</comment>
<organism evidence="2 3">
    <name type="scientific">Letharia columbiana</name>
    <dbReference type="NCBI Taxonomy" id="112416"/>
    <lineage>
        <taxon>Eukaryota</taxon>
        <taxon>Fungi</taxon>
        <taxon>Dikarya</taxon>
        <taxon>Ascomycota</taxon>
        <taxon>Pezizomycotina</taxon>
        <taxon>Lecanoromycetes</taxon>
        <taxon>OSLEUM clade</taxon>
        <taxon>Lecanoromycetidae</taxon>
        <taxon>Lecanorales</taxon>
        <taxon>Lecanorineae</taxon>
        <taxon>Parmeliaceae</taxon>
        <taxon>Letharia</taxon>
    </lineage>
</organism>
<proteinExistence type="predicted"/>
<dbReference type="OrthoDB" id="3799035at2759"/>
<feature type="region of interest" description="Disordered" evidence="1">
    <location>
        <begin position="1"/>
        <end position="70"/>
    </location>
</feature>
<dbReference type="Proteomes" id="UP000578531">
    <property type="component" value="Unassembled WGS sequence"/>
</dbReference>
<evidence type="ECO:0000313" key="2">
    <source>
        <dbReference type="EMBL" id="KAF6238422.1"/>
    </source>
</evidence>
<sequence>MTGEFKEISPSNTDNVPPGMESPHDTDEAPAGPSIPPPPIPAAARRSKRQPTPATAASSRPQRERKLFDPHDFFKRYGEKAQIATAILEPQTYHEAITGPHARWWKFAIAKQLHDLIAAGTWVLVDLPLGRKPITCILLQSFRT</sequence>
<feature type="compositionally biased region" description="Basic and acidic residues" evidence="1">
    <location>
        <begin position="61"/>
        <end position="70"/>
    </location>
</feature>
<feature type="compositionally biased region" description="Polar residues" evidence="1">
    <location>
        <begin position="50"/>
        <end position="60"/>
    </location>
</feature>
<evidence type="ECO:0000313" key="3">
    <source>
        <dbReference type="Proteomes" id="UP000578531"/>
    </source>
</evidence>
<evidence type="ECO:0000256" key="1">
    <source>
        <dbReference type="SAM" id="MobiDB-lite"/>
    </source>
</evidence>
<dbReference type="GeneID" id="59285057"/>
<dbReference type="EMBL" id="JACCJC010000009">
    <property type="protein sequence ID" value="KAF6238422.1"/>
    <property type="molecule type" value="Genomic_DNA"/>
</dbReference>